<dbReference type="HOGENOM" id="CLU_964155_0_0_1"/>
<dbReference type="EnsemblMetazoa" id="RPRC009509-RA">
    <property type="protein sequence ID" value="RPRC009509-PA"/>
    <property type="gene ID" value="RPRC009509"/>
</dbReference>
<dbReference type="EMBL" id="ACPB03022713">
    <property type="status" value="NOT_ANNOTATED_CDS"/>
    <property type="molecule type" value="Genomic_DNA"/>
</dbReference>
<evidence type="ECO:0000313" key="2">
    <source>
        <dbReference type="EnsemblMetazoa" id="RPRC009509-PA"/>
    </source>
</evidence>
<evidence type="ECO:0000313" key="3">
    <source>
        <dbReference type="Proteomes" id="UP000015103"/>
    </source>
</evidence>
<feature type="compositionally biased region" description="Basic residues" evidence="1">
    <location>
        <begin position="262"/>
        <end position="272"/>
    </location>
</feature>
<feature type="compositionally biased region" description="Basic and acidic residues" evidence="1">
    <location>
        <begin position="228"/>
        <end position="242"/>
    </location>
</feature>
<organism evidence="2 3">
    <name type="scientific">Rhodnius prolixus</name>
    <name type="common">Triatomid bug</name>
    <dbReference type="NCBI Taxonomy" id="13249"/>
    <lineage>
        <taxon>Eukaryota</taxon>
        <taxon>Metazoa</taxon>
        <taxon>Ecdysozoa</taxon>
        <taxon>Arthropoda</taxon>
        <taxon>Hexapoda</taxon>
        <taxon>Insecta</taxon>
        <taxon>Pterygota</taxon>
        <taxon>Neoptera</taxon>
        <taxon>Paraneoptera</taxon>
        <taxon>Hemiptera</taxon>
        <taxon>Heteroptera</taxon>
        <taxon>Panheteroptera</taxon>
        <taxon>Cimicomorpha</taxon>
        <taxon>Reduviidae</taxon>
        <taxon>Triatominae</taxon>
        <taxon>Rhodnius</taxon>
    </lineage>
</organism>
<name>T1HZN9_RHOPR</name>
<dbReference type="Proteomes" id="UP000015103">
    <property type="component" value="Unassembled WGS sequence"/>
</dbReference>
<dbReference type="VEuPathDB" id="VectorBase:RPRC009509"/>
<feature type="region of interest" description="Disordered" evidence="1">
    <location>
        <begin position="228"/>
        <end position="289"/>
    </location>
</feature>
<proteinExistence type="predicted"/>
<keyword evidence="3" id="KW-1185">Reference proteome</keyword>
<dbReference type="InParanoid" id="T1HZN9"/>
<dbReference type="AlphaFoldDB" id="T1HZN9"/>
<evidence type="ECO:0000256" key="1">
    <source>
        <dbReference type="SAM" id="MobiDB-lite"/>
    </source>
</evidence>
<reference evidence="2" key="1">
    <citation type="submission" date="2015-05" db="UniProtKB">
        <authorList>
            <consortium name="EnsemblMetazoa"/>
        </authorList>
    </citation>
    <scope>IDENTIFICATION</scope>
</reference>
<accession>T1HZN9</accession>
<protein>
    <submittedName>
        <fullName evidence="2">Uncharacterized protein</fullName>
    </submittedName>
</protein>
<sequence length="289" mass="34088">MPVVMMIEAIPLDDKHEENFNQSFNKPLYDLGNTKLDDLSKSYLQKLIDELSKPKNEIQDCPVIKDEKFINKIMELQKLHQKIEEKNKSRIQFTMDNRLGAMLPTKIEEPKRKVEKKIGEIKDRQKCIKEKDRKKCIKEKDRRMIDKEDLRMKTVEEKPSALQILKKRFHNKQCGTENSKDKKICGNGGGRKVSWCGVTTRTLKLTPMASRKEEENFVYDLKPLNERSRKTDISYEDGDKKTMPAQETTSALKQPEQDERGKQRRISIKPHRKADTTWQRIMKKIKRKK</sequence>